<dbReference type="InterPro" id="IPR003594">
    <property type="entry name" value="HATPase_dom"/>
</dbReference>
<dbReference type="Pfam" id="PF00512">
    <property type="entry name" value="HisKA"/>
    <property type="match status" value="1"/>
</dbReference>
<dbReference type="SMART" id="SM00065">
    <property type="entry name" value="GAF"/>
    <property type="match status" value="3"/>
</dbReference>
<evidence type="ECO:0000256" key="4">
    <source>
        <dbReference type="ARBA" id="ARBA00022679"/>
    </source>
</evidence>
<dbReference type="SUPFAM" id="SSF47384">
    <property type="entry name" value="Homodimeric domain of signal transducing histidine kinase"/>
    <property type="match status" value="1"/>
</dbReference>
<dbReference type="Proteomes" id="UP000316905">
    <property type="component" value="Unassembled WGS sequence"/>
</dbReference>
<dbReference type="PRINTS" id="PR00344">
    <property type="entry name" value="BCTRLSENSOR"/>
</dbReference>
<proteinExistence type="predicted"/>
<dbReference type="SMART" id="SM00387">
    <property type="entry name" value="HATPase_c"/>
    <property type="match status" value="1"/>
</dbReference>
<keyword evidence="4" id="KW-0808">Transferase</keyword>
<dbReference type="SMART" id="SM00086">
    <property type="entry name" value="PAC"/>
    <property type="match status" value="5"/>
</dbReference>
<sequence>MNHAEPVLSPTPMLPTGWSESERLAELRRYGILDIPATPAFDDIVQLTAQICHAPIAVINLITEDREWFLAEKGLGVQEMPLHLSICAKAIQQPGLTVIADLRGDRRFASNPLVQTADGLRFYAGVPLVTPNGFPLGTLCVLDWQPRVLSAAQTQALEALGRQAMNLIELHKIRSAYHRSETISRQLFDSTSEQALLTLGLGGHILSANPAAMTALGWAPDELAGQPIDILFTAEDQAKGVPCQLQSLADRDGITQDEALFLRKDKHLLQANYTLRALLDSEGRRHGYLFSLKDVTAERARQRSAIQNEARYRALMDVSPQIVWFGDRHGFMEYTNRYWYTYTGLDPHDTDPDNWMRAVHPDHAERLQRTWRETLIRREPSRIEVPFRGVDGTYRWFEARVTPAFNAAGEIERWVGVALDIDDRRRAEEARLESEAFTRLLLDSLSEAFYSIDRTGHVTLCNNAFLQLLGFTDRDQVLGQPIHALIHPMHVDGSSSPAQDCPIYRTAQTGESFHIEQDWITRQDGSFLPVEYRSEPIWRDGELEGAICTFMDISERLRTHDRQRFLLELGDRLQGTLTLTDVAQTLGQSLGNVLRVQRIGYAWIDEAGILHKESSWTDGSVEPDLATYSLNDYGNGLLAELRQGSIVVVDDTIVDPRTHAYQDTLEQLAIRAMLLVPQHDKGVLKGMLYVHASTPHTWSVEDIALTREVADRIRIVAERTSAAEALRLAEQRINLAIDVATLGVWDYDINRDVISWDHRITEMTGISPEALLSTAELLFTIVHPDDRLTVQAAIKAAAEGDEDSETQLDFRVCGTHRAEPVWLSVRSRHFTEPDGTRRLIGIARDITQEKEHAYTLNAINLELTRQIEERTAAAERQAALNELSDALREASDSDEIGGVVAHILGRILNVSRVGYARMLEDGETVQITHDWSHNTTSFTGSYYLPDYGTYIDDLYRGEAVVINDVANDPRTCDHASAFHVLNVHAFIDVPLLEHGQLTAFLFVSHVQPRVWSEAEVGFLRDIADRVWAALERTRSDQALRQSEARFRLMADSAPALIWASDTEAQTIFANKRYETEYGLTYEQTLGDGWQRIIIKEDLERAVAEFQAAFTARRPYRDEMRVYDKQGQIRWLRCEGMPRYDTEGQFLGYIGCSVDITEARIATDALENMIAERTRELGESHARLLAEIYERERAEEALRQSQKMEAIGQLTGGIAHDFNNMLTGIVGALDLIRMRVISGRTNDLDRYINAATASADRASALTHRLLTFARRQTLDTRPVDLNQLISSLRDLFVRTVGEHVRIETHLHADLWPAFSDAHQLENALLNLVINARDAMPSGGQLRIETSNLTLDSESARRETLEPGDYVQVQVIDTGLGMSPEIAAKAFEPFFTTKPTGQGTGLGLAMIYGFVKQSGGHARIETCEGKGTTISLLLPRHHSPVCDEVPVEPNHAMPRAQAGQTVLVVEDEAAVRMIVLEVLNELGYTALEAGDAEQALPIIQSERRIDLLVSDVGLPGMNGRQLAEQARQLRPDLKVLFITGYAKNAETRKEFLGPNMDLLTKPFDIDALAVKIHDMIQAS</sequence>
<evidence type="ECO:0000313" key="11">
    <source>
        <dbReference type="EMBL" id="TWI57312.1"/>
    </source>
</evidence>
<dbReference type="SUPFAM" id="SSF55785">
    <property type="entry name" value="PYP-like sensor domain (PAS domain)"/>
    <property type="match status" value="5"/>
</dbReference>
<dbReference type="InterPro" id="IPR011006">
    <property type="entry name" value="CheY-like_superfamily"/>
</dbReference>
<dbReference type="FunFam" id="3.30.450.20:FF:000099">
    <property type="entry name" value="Sensory box sensor histidine kinase"/>
    <property type="match status" value="1"/>
</dbReference>
<gene>
    <name evidence="11" type="ORF">IQ22_00527</name>
</gene>
<dbReference type="InterPro" id="IPR013655">
    <property type="entry name" value="PAS_fold_3"/>
</dbReference>
<dbReference type="CDD" id="cd00082">
    <property type="entry name" value="HisKA"/>
    <property type="match status" value="1"/>
</dbReference>
<dbReference type="InterPro" id="IPR036890">
    <property type="entry name" value="HATPase_C_sf"/>
</dbReference>
<dbReference type="InterPro" id="IPR000700">
    <property type="entry name" value="PAS-assoc_C"/>
</dbReference>
<name>A0A562QKM5_9PSED</name>
<dbReference type="InterPro" id="IPR035965">
    <property type="entry name" value="PAS-like_dom_sf"/>
</dbReference>
<comment type="caution">
    <text evidence="11">The sequence shown here is derived from an EMBL/GenBank/DDBJ whole genome shotgun (WGS) entry which is preliminary data.</text>
</comment>
<feature type="domain" description="PAC" evidence="10">
    <location>
        <begin position="1115"/>
        <end position="1167"/>
    </location>
</feature>
<dbReference type="Gene3D" id="3.30.565.10">
    <property type="entry name" value="Histidine kinase-like ATPase, C-terminal domain"/>
    <property type="match status" value="1"/>
</dbReference>
<dbReference type="Pfam" id="PF02518">
    <property type="entry name" value="HATPase_c"/>
    <property type="match status" value="1"/>
</dbReference>
<dbReference type="Pfam" id="PF01590">
    <property type="entry name" value="GAF"/>
    <property type="match status" value="3"/>
</dbReference>
<evidence type="ECO:0000256" key="3">
    <source>
        <dbReference type="ARBA" id="ARBA00022553"/>
    </source>
</evidence>
<feature type="domain" description="PAS" evidence="9">
    <location>
        <begin position="729"/>
        <end position="801"/>
    </location>
</feature>
<dbReference type="InterPro" id="IPR036097">
    <property type="entry name" value="HisK_dim/P_sf"/>
</dbReference>
<evidence type="ECO:0000259" key="9">
    <source>
        <dbReference type="PROSITE" id="PS50112"/>
    </source>
</evidence>
<dbReference type="InterPro" id="IPR005467">
    <property type="entry name" value="His_kinase_dom"/>
</dbReference>
<dbReference type="PROSITE" id="PS50109">
    <property type="entry name" value="HIS_KIN"/>
    <property type="match status" value="1"/>
</dbReference>
<evidence type="ECO:0000256" key="5">
    <source>
        <dbReference type="ARBA" id="ARBA00022777"/>
    </source>
</evidence>
<dbReference type="NCBIfam" id="TIGR00229">
    <property type="entry name" value="sensory_box"/>
    <property type="match status" value="5"/>
</dbReference>
<dbReference type="Pfam" id="PF00072">
    <property type="entry name" value="Response_reg"/>
    <property type="match status" value="1"/>
</dbReference>
<dbReference type="SUPFAM" id="SSF55781">
    <property type="entry name" value="GAF domain-like"/>
    <property type="match status" value="3"/>
</dbReference>
<dbReference type="Gene3D" id="3.30.450.40">
    <property type="match status" value="3"/>
</dbReference>
<dbReference type="PROSITE" id="PS50113">
    <property type="entry name" value="PAC"/>
    <property type="match status" value="2"/>
</dbReference>
<dbReference type="InterPro" id="IPR029016">
    <property type="entry name" value="GAF-like_dom_sf"/>
</dbReference>
<comment type="catalytic activity">
    <reaction evidence="1">
        <text>ATP + protein L-histidine = ADP + protein N-phospho-L-histidine.</text>
        <dbReference type="EC" id="2.7.13.3"/>
    </reaction>
</comment>
<evidence type="ECO:0000256" key="2">
    <source>
        <dbReference type="ARBA" id="ARBA00012438"/>
    </source>
</evidence>
<dbReference type="Gene3D" id="3.40.50.2300">
    <property type="match status" value="1"/>
</dbReference>
<dbReference type="InterPro" id="IPR013656">
    <property type="entry name" value="PAS_4"/>
</dbReference>
<dbReference type="InterPro" id="IPR003018">
    <property type="entry name" value="GAF"/>
</dbReference>
<dbReference type="GO" id="GO:0000155">
    <property type="term" value="F:phosphorelay sensor kinase activity"/>
    <property type="evidence" value="ECO:0007669"/>
    <property type="project" value="InterPro"/>
</dbReference>
<feature type="domain" description="PAS" evidence="9">
    <location>
        <begin position="180"/>
        <end position="226"/>
    </location>
</feature>
<reference evidence="11 12" key="1">
    <citation type="journal article" date="2015" name="Stand. Genomic Sci.">
        <title>Genomic Encyclopedia of Bacterial and Archaeal Type Strains, Phase III: the genomes of soil and plant-associated and newly described type strains.</title>
        <authorList>
            <person name="Whitman W.B."/>
            <person name="Woyke T."/>
            <person name="Klenk H.P."/>
            <person name="Zhou Y."/>
            <person name="Lilburn T.G."/>
            <person name="Beck B.J."/>
            <person name="De Vos P."/>
            <person name="Vandamme P."/>
            <person name="Eisen J.A."/>
            <person name="Garrity G."/>
            <person name="Hugenholtz P."/>
            <person name="Kyrpides N.C."/>
        </authorList>
    </citation>
    <scope>NUCLEOTIDE SEQUENCE [LARGE SCALE GENOMIC DNA]</scope>
    <source>
        <strain evidence="11 12">CGMCC 1.6858</strain>
    </source>
</reference>
<dbReference type="Gene3D" id="3.30.450.20">
    <property type="entry name" value="PAS domain"/>
    <property type="match status" value="5"/>
</dbReference>
<dbReference type="SUPFAM" id="SSF55874">
    <property type="entry name" value="ATPase domain of HSP90 chaperone/DNA topoisomerase II/histidine kinase"/>
    <property type="match status" value="1"/>
</dbReference>
<dbReference type="SMART" id="SM00091">
    <property type="entry name" value="PAS"/>
    <property type="match status" value="5"/>
</dbReference>
<dbReference type="Pfam" id="PF08447">
    <property type="entry name" value="PAS_3"/>
    <property type="match status" value="3"/>
</dbReference>
<feature type="domain" description="PAS" evidence="9">
    <location>
        <begin position="308"/>
        <end position="379"/>
    </location>
</feature>
<keyword evidence="12" id="KW-1185">Reference proteome</keyword>
<dbReference type="SMART" id="SM00448">
    <property type="entry name" value="REC"/>
    <property type="match status" value="1"/>
</dbReference>
<dbReference type="PROSITE" id="PS50110">
    <property type="entry name" value="RESPONSE_REGULATORY"/>
    <property type="match status" value="1"/>
</dbReference>
<dbReference type="CDD" id="cd00130">
    <property type="entry name" value="PAS"/>
    <property type="match status" value="5"/>
</dbReference>
<dbReference type="EC" id="2.7.13.3" evidence="2"/>
<feature type="domain" description="PAS" evidence="9">
    <location>
        <begin position="434"/>
        <end position="488"/>
    </location>
</feature>
<protein>
    <recommendedName>
        <fullName evidence="2">histidine kinase</fullName>
        <ecNumber evidence="2">2.7.13.3</ecNumber>
    </recommendedName>
</protein>
<dbReference type="EMBL" id="VLKY01000002">
    <property type="protein sequence ID" value="TWI57312.1"/>
    <property type="molecule type" value="Genomic_DNA"/>
</dbReference>
<dbReference type="Pfam" id="PF13426">
    <property type="entry name" value="PAS_9"/>
    <property type="match status" value="1"/>
</dbReference>
<dbReference type="Pfam" id="PF08448">
    <property type="entry name" value="PAS_4"/>
    <property type="match status" value="1"/>
</dbReference>
<keyword evidence="3 6" id="KW-0597">Phosphoprotein</keyword>
<evidence type="ECO:0000259" key="10">
    <source>
        <dbReference type="PROSITE" id="PS50113"/>
    </source>
</evidence>
<dbReference type="InterPro" id="IPR004358">
    <property type="entry name" value="Sig_transdc_His_kin-like_C"/>
</dbReference>
<feature type="domain" description="Response regulatory" evidence="8">
    <location>
        <begin position="1459"/>
        <end position="1574"/>
    </location>
</feature>
<dbReference type="Gene3D" id="1.10.287.130">
    <property type="match status" value="1"/>
</dbReference>
<dbReference type="PROSITE" id="PS50112">
    <property type="entry name" value="PAS"/>
    <property type="match status" value="5"/>
</dbReference>
<evidence type="ECO:0000256" key="1">
    <source>
        <dbReference type="ARBA" id="ARBA00000085"/>
    </source>
</evidence>
<dbReference type="InterPro" id="IPR052162">
    <property type="entry name" value="Sensor_kinase/Photoreceptor"/>
</dbReference>
<dbReference type="InterPro" id="IPR001789">
    <property type="entry name" value="Sig_transdc_resp-reg_receiver"/>
</dbReference>
<feature type="modified residue" description="4-aspartylphosphate" evidence="6">
    <location>
        <position position="1509"/>
    </location>
</feature>
<dbReference type="PANTHER" id="PTHR43304:SF1">
    <property type="entry name" value="PAC DOMAIN-CONTAINING PROTEIN"/>
    <property type="match status" value="1"/>
</dbReference>
<dbReference type="InterPro" id="IPR003661">
    <property type="entry name" value="HisK_dim/P_dom"/>
</dbReference>
<evidence type="ECO:0000313" key="12">
    <source>
        <dbReference type="Proteomes" id="UP000316905"/>
    </source>
</evidence>
<dbReference type="InterPro" id="IPR000014">
    <property type="entry name" value="PAS"/>
</dbReference>
<feature type="domain" description="PAS" evidence="9">
    <location>
        <begin position="1042"/>
        <end position="1112"/>
    </location>
</feature>
<dbReference type="PANTHER" id="PTHR43304">
    <property type="entry name" value="PHYTOCHROME-LIKE PROTEIN CPH1"/>
    <property type="match status" value="1"/>
</dbReference>
<dbReference type="CDD" id="cd18161">
    <property type="entry name" value="REC_hyHK_blue-like"/>
    <property type="match status" value="1"/>
</dbReference>
<accession>A0A562QKM5</accession>
<keyword evidence="5" id="KW-0418">Kinase</keyword>
<dbReference type="SMART" id="SM00388">
    <property type="entry name" value="HisKA"/>
    <property type="match status" value="1"/>
</dbReference>
<organism evidence="11 12">
    <name type="scientific">Pseudomonas duriflava</name>
    <dbReference type="NCBI Taxonomy" id="459528"/>
    <lineage>
        <taxon>Bacteria</taxon>
        <taxon>Pseudomonadati</taxon>
        <taxon>Pseudomonadota</taxon>
        <taxon>Gammaproteobacteria</taxon>
        <taxon>Pseudomonadales</taxon>
        <taxon>Pseudomonadaceae</taxon>
        <taxon>Pseudomonas</taxon>
    </lineage>
</organism>
<evidence type="ECO:0000259" key="7">
    <source>
        <dbReference type="PROSITE" id="PS50109"/>
    </source>
</evidence>
<dbReference type="SUPFAM" id="SSF52172">
    <property type="entry name" value="CheY-like"/>
    <property type="match status" value="1"/>
</dbReference>
<evidence type="ECO:0000259" key="8">
    <source>
        <dbReference type="PROSITE" id="PS50110"/>
    </source>
</evidence>
<evidence type="ECO:0000256" key="6">
    <source>
        <dbReference type="PROSITE-ProRule" id="PRU00169"/>
    </source>
</evidence>
<feature type="domain" description="PAC" evidence="10">
    <location>
        <begin position="381"/>
        <end position="433"/>
    </location>
</feature>
<dbReference type="InterPro" id="IPR001610">
    <property type="entry name" value="PAC"/>
</dbReference>
<feature type="domain" description="Histidine kinase" evidence="7">
    <location>
        <begin position="1212"/>
        <end position="1436"/>
    </location>
</feature>